<gene>
    <name evidence="2" type="primary">LOC107780662</name>
</gene>
<evidence type="ECO:0000259" key="1">
    <source>
        <dbReference type="Pfam" id="PF11935"/>
    </source>
</evidence>
<dbReference type="SMR" id="A0A1S3YX35"/>
<dbReference type="STRING" id="4097.A0A1S3YX35"/>
<accession>A0A1S3YX35</accession>
<dbReference type="PANTHER" id="PTHR47184:SF3">
    <property type="entry name" value="PHOSPHATIDYLINOSITOL 3-AND 4-KINASE FAMILY PROTEIN-RELATED"/>
    <property type="match status" value="1"/>
</dbReference>
<proteinExistence type="predicted"/>
<reference evidence="2" key="1">
    <citation type="submission" date="2025-08" db="UniProtKB">
        <authorList>
            <consortium name="RefSeq"/>
        </authorList>
    </citation>
    <scope>IDENTIFICATION</scope>
</reference>
<dbReference type="InterPro" id="IPR032460">
    <property type="entry name" value="Symplekin/Pta1_N"/>
</dbReference>
<sequence>MAGGPMREQALPLLAAANNHGDLTVKLSSLKQLKDILLSAEPSHVAELFPYLIDLKSSPQSLVRKCLIEVIEAVGMKAKEHSLVLMPVLFTCLKDTSSMVTKQSIVSGMKIYCGVLEELSYQFHRHGIVERWLDELWTWMVKFKDAVFGFLFEVGPIGTKLLALKFLETYILRFTPDTNDSEKYVAQAKHGRSFNISWVVGHHPVLDPAVLTSDAKNTVGTLLDLLRSASSLPGLLTISVINRSGVDSF</sequence>
<dbReference type="PaxDb" id="4097-A0A1S3YX35"/>
<evidence type="ECO:0000313" key="2">
    <source>
        <dbReference type="RefSeq" id="XP_016456708.1"/>
    </source>
</evidence>
<dbReference type="KEGG" id="nta:107780662"/>
<dbReference type="InterPro" id="IPR011989">
    <property type="entry name" value="ARM-like"/>
</dbReference>
<dbReference type="InterPro" id="IPR016024">
    <property type="entry name" value="ARM-type_fold"/>
</dbReference>
<protein>
    <submittedName>
        <fullName evidence="2">Uncharacterized protein isoform X1</fullName>
    </submittedName>
</protein>
<dbReference type="SUPFAM" id="SSF48371">
    <property type="entry name" value="ARM repeat"/>
    <property type="match status" value="1"/>
</dbReference>
<organism evidence="2">
    <name type="scientific">Nicotiana tabacum</name>
    <name type="common">Common tobacco</name>
    <dbReference type="NCBI Taxonomy" id="4097"/>
    <lineage>
        <taxon>Eukaryota</taxon>
        <taxon>Viridiplantae</taxon>
        <taxon>Streptophyta</taxon>
        <taxon>Embryophyta</taxon>
        <taxon>Tracheophyta</taxon>
        <taxon>Spermatophyta</taxon>
        <taxon>Magnoliopsida</taxon>
        <taxon>eudicotyledons</taxon>
        <taxon>Gunneridae</taxon>
        <taxon>Pentapetalae</taxon>
        <taxon>asterids</taxon>
        <taxon>lamiids</taxon>
        <taxon>Solanales</taxon>
        <taxon>Solanaceae</taxon>
        <taxon>Nicotianoideae</taxon>
        <taxon>Nicotianeae</taxon>
        <taxon>Nicotiana</taxon>
    </lineage>
</organism>
<feature type="domain" description="Symplekin/Pta1 N-terminal" evidence="1">
    <location>
        <begin position="99"/>
        <end position="242"/>
    </location>
</feature>
<dbReference type="PANTHER" id="PTHR47184">
    <property type="entry name" value="PHOSPHATIDYLINOSITOL 3-AND 4-KINASE FAMILY PROTEIN-RELATED"/>
    <property type="match status" value="1"/>
</dbReference>
<dbReference type="OrthoDB" id="1923263at2759"/>
<dbReference type="RefSeq" id="XP_016456708.1">
    <property type="nucleotide sequence ID" value="XM_016601222.1"/>
</dbReference>
<dbReference type="Pfam" id="PF11935">
    <property type="entry name" value="SYMPK_PTA1_N"/>
    <property type="match status" value="1"/>
</dbReference>
<dbReference type="AlphaFoldDB" id="A0A1S3YX35"/>
<dbReference type="Gene3D" id="1.25.10.10">
    <property type="entry name" value="Leucine-rich Repeat Variant"/>
    <property type="match status" value="1"/>
</dbReference>
<name>A0A1S3YX35_TOBAC</name>